<evidence type="ECO:0000313" key="19">
    <source>
        <dbReference type="Proteomes" id="UP000694426"/>
    </source>
</evidence>
<dbReference type="InterPro" id="IPR032675">
    <property type="entry name" value="LRR_dom_sf"/>
</dbReference>
<keyword evidence="9 15" id="KW-1133">Transmembrane helix</keyword>
<feature type="region of interest" description="Disordered" evidence="14">
    <location>
        <begin position="24"/>
        <end position="68"/>
    </location>
</feature>
<feature type="region of interest" description="Disordered" evidence="14">
    <location>
        <begin position="615"/>
        <end position="665"/>
    </location>
</feature>
<feature type="transmembrane region" description="Helical" evidence="15">
    <location>
        <begin position="851"/>
        <end position="876"/>
    </location>
</feature>
<evidence type="ECO:0000256" key="6">
    <source>
        <dbReference type="ARBA" id="ARBA00022729"/>
    </source>
</evidence>
<accession>A0A8B9BXL3</accession>
<dbReference type="GeneTree" id="ENSGT00940000161975"/>
<feature type="compositionally biased region" description="Low complexity" evidence="14">
    <location>
        <begin position="693"/>
        <end position="708"/>
    </location>
</feature>
<feature type="compositionally biased region" description="Low complexity" evidence="14">
    <location>
        <begin position="114"/>
        <end position="129"/>
    </location>
</feature>
<comment type="subcellular location">
    <subcellularLocation>
        <location evidence="1">Membrane</location>
        <topology evidence="1">Single-pass type I membrane protein</topology>
    </subcellularLocation>
</comment>
<evidence type="ECO:0000256" key="15">
    <source>
        <dbReference type="SAM" id="Phobius"/>
    </source>
</evidence>
<keyword evidence="6 16" id="KW-0732">Signal</keyword>
<sequence length="963" mass="102814">MWLGGSHSRFQFLLSHFAPLLAAGAEQSQDRPRASPPPRPVPLPAAPSSLSPAPSDPPLPQGTQCGKYEFPLSFLGDFRSSSFSSSPLRPPLPPRSHRAPPALSAPGRAGGAAGSLSSAPLRSSRQPAALPDAPCPRPARATGAHGAGHGEPRLPRRLPARRGARPDAEPRRGRLAAAQERWDAGETPSRWGKLPTARPGMGAPRRVRLMVLRRVLWGSVPLFLLLLPAAEPICPEPCDCQQHQHLLCTNRGLRSVPKAAEPQDILTYSLGGNFIANISAFDFHRLAGLQRLDLQYNRIRSLHPKAFERLGRLEELYLGNNLLPALAPGTLSALAKLRILYVNANEIGRLSAASFSGLGSLVKLRLDGNELGSLGDSTFSGLPNLLYLHLESNRIRWLSRGAFTGLAKLRFLDLSGNKQNSLRHPDIFGPLRSLHTLLLASNSLQQLTGGLFQHLPSLAKLSLSGNRLSHLAPDAFTGLGSLKELRLEGNLLSHLPAALLEPLSSLEALDLSRNALTALHPATFGPLGHLRELSLRDNALATLPGDIFASSPALYRLELEGNAWSCDCRLHGLKHWLGAWHSQGRLLTVFVQCSLPPTLAGKYLDYLQDAQLLPPPDGSPCLDGASPSSASPPAAAEGLGSNSSGGGMVLPHGPPGAPPSASTAHLLGAPEGKVVVPIGVTAVPSPTPPLPARPAASRPALPSAPWPRRAGKPRSAPSAGGPPLVSDPCDFNKLFLCNLSVEAVGSSSVTVRWAVRPHRSPRLLGPARFRLLFDRFGAAVKFQRFVYLPERGEPAATLRELRPDTPYLVCVEGILGGRVCPVAPRDHCAGLVTLPEGSAASGGPRGPDQQLLTLVLLAVNALLLFAALAAWASRLLRKKVLGRRRRKAAPVHVRQLYSTRRPLRSMGTGVSADFSGFQSHRPPRGAACALSEADLIEFPCERFMDSSGGARHGDDHLLQRFAD</sequence>
<dbReference type="Ensembl" id="ENSABRT00000015929.1">
    <property type="protein sequence ID" value="ENSABRP00000011126.1"/>
    <property type="gene ID" value="ENSABRG00000009999.1"/>
</dbReference>
<keyword evidence="2" id="KW-0597">Phosphoprotein</keyword>
<dbReference type="InterPro" id="IPR050328">
    <property type="entry name" value="Dev_Immune_Receptor"/>
</dbReference>
<feature type="compositionally biased region" description="Pro residues" evidence="14">
    <location>
        <begin position="34"/>
        <end position="45"/>
    </location>
</feature>
<evidence type="ECO:0000256" key="7">
    <source>
        <dbReference type="ARBA" id="ARBA00022737"/>
    </source>
</evidence>
<keyword evidence="8" id="KW-0391">Immunity</keyword>
<keyword evidence="10 15" id="KW-0472">Membrane</keyword>
<organism evidence="18 19">
    <name type="scientific">Anser brachyrhynchus</name>
    <name type="common">Pink-footed goose</name>
    <dbReference type="NCBI Taxonomy" id="132585"/>
    <lineage>
        <taxon>Eukaryota</taxon>
        <taxon>Metazoa</taxon>
        <taxon>Chordata</taxon>
        <taxon>Craniata</taxon>
        <taxon>Vertebrata</taxon>
        <taxon>Euteleostomi</taxon>
        <taxon>Archelosauria</taxon>
        <taxon>Archosauria</taxon>
        <taxon>Dinosauria</taxon>
        <taxon>Saurischia</taxon>
        <taxon>Theropoda</taxon>
        <taxon>Coelurosauria</taxon>
        <taxon>Aves</taxon>
        <taxon>Neognathae</taxon>
        <taxon>Galloanserae</taxon>
        <taxon>Anseriformes</taxon>
        <taxon>Anatidae</taxon>
        <taxon>Anserinae</taxon>
        <taxon>Anser</taxon>
    </lineage>
</organism>
<dbReference type="GO" id="GO:0031012">
    <property type="term" value="C:extracellular matrix"/>
    <property type="evidence" value="ECO:0007669"/>
    <property type="project" value="TreeGrafter"/>
</dbReference>
<evidence type="ECO:0000256" key="14">
    <source>
        <dbReference type="SAM" id="MobiDB-lite"/>
    </source>
</evidence>
<reference evidence="18" key="1">
    <citation type="submission" date="2025-08" db="UniProtKB">
        <authorList>
            <consortium name="Ensembl"/>
        </authorList>
    </citation>
    <scope>IDENTIFICATION</scope>
</reference>
<dbReference type="PANTHER" id="PTHR24373:SF307">
    <property type="entry name" value="TLR4 INTERACTOR WITH LEUCINE RICH REPEATS"/>
    <property type="match status" value="1"/>
</dbReference>
<evidence type="ECO:0000256" key="13">
    <source>
        <dbReference type="ARBA" id="ARBA00074774"/>
    </source>
</evidence>
<evidence type="ECO:0000256" key="12">
    <source>
        <dbReference type="ARBA" id="ARBA00023198"/>
    </source>
</evidence>
<dbReference type="GO" id="GO:0034142">
    <property type="term" value="P:toll-like receptor 4 signaling pathway"/>
    <property type="evidence" value="ECO:0007669"/>
    <property type="project" value="Ensembl"/>
</dbReference>
<dbReference type="InterPro" id="IPR001611">
    <property type="entry name" value="Leu-rich_rpt"/>
</dbReference>
<dbReference type="Pfam" id="PF13855">
    <property type="entry name" value="LRR_8"/>
    <property type="match status" value="4"/>
</dbReference>
<keyword evidence="19" id="KW-1185">Reference proteome</keyword>
<dbReference type="AlphaFoldDB" id="A0A8B9BXL3"/>
<dbReference type="GO" id="GO:0002718">
    <property type="term" value="P:regulation of cytokine production involved in immune response"/>
    <property type="evidence" value="ECO:0007669"/>
    <property type="project" value="Ensembl"/>
</dbReference>
<dbReference type="SUPFAM" id="SSF52058">
    <property type="entry name" value="L domain-like"/>
    <property type="match status" value="1"/>
</dbReference>
<name>A0A8B9BXL3_9AVES</name>
<dbReference type="PANTHER" id="PTHR24373">
    <property type="entry name" value="SLIT RELATED LEUCINE-RICH REPEAT NEURONAL PROTEIN"/>
    <property type="match status" value="1"/>
</dbReference>
<dbReference type="GO" id="GO:0046696">
    <property type="term" value="C:lipopolysaccharide receptor complex"/>
    <property type="evidence" value="ECO:0007669"/>
    <property type="project" value="Ensembl"/>
</dbReference>
<evidence type="ECO:0000256" key="10">
    <source>
        <dbReference type="ARBA" id="ARBA00023136"/>
    </source>
</evidence>
<dbReference type="FunFam" id="3.80.10.10:FF:000169">
    <property type="entry name" value="TLR4 interactor with leucine rich repeats"/>
    <property type="match status" value="1"/>
</dbReference>
<dbReference type="Proteomes" id="UP000694426">
    <property type="component" value="Unplaced"/>
</dbReference>
<proteinExistence type="predicted"/>
<dbReference type="InterPro" id="IPR003961">
    <property type="entry name" value="FN3_dom"/>
</dbReference>
<dbReference type="InterPro" id="IPR003591">
    <property type="entry name" value="Leu-rich_rpt_typical-subtyp"/>
</dbReference>
<reference evidence="18" key="2">
    <citation type="submission" date="2025-09" db="UniProtKB">
        <authorList>
            <consortium name="Ensembl"/>
        </authorList>
    </citation>
    <scope>IDENTIFICATION</scope>
</reference>
<evidence type="ECO:0000256" key="5">
    <source>
        <dbReference type="ARBA" id="ARBA00022692"/>
    </source>
</evidence>
<evidence type="ECO:0000256" key="3">
    <source>
        <dbReference type="ARBA" id="ARBA00022588"/>
    </source>
</evidence>
<dbReference type="SMART" id="SM00013">
    <property type="entry name" value="LRRNT"/>
    <property type="match status" value="1"/>
</dbReference>
<evidence type="ECO:0000259" key="17">
    <source>
        <dbReference type="SMART" id="SM00013"/>
    </source>
</evidence>
<dbReference type="CDD" id="cd00063">
    <property type="entry name" value="FN3"/>
    <property type="match status" value="1"/>
</dbReference>
<evidence type="ECO:0000256" key="9">
    <source>
        <dbReference type="ARBA" id="ARBA00022989"/>
    </source>
</evidence>
<evidence type="ECO:0000256" key="2">
    <source>
        <dbReference type="ARBA" id="ARBA00022553"/>
    </source>
</evidence>
<feature type="compositionally biased region" description="Low complexity" evidence="14">
    <location>
        <begin position="625"/>
        <end position="636"/>
    </location>
</feature>
<keyword evidence="11" id="KW-0325">Glycoprotein</keyword>
<dbReference type="GO" id="GO:0005615">
    <property type="term" value="C:extracellular space"/>
    <property type="evidence" value="ECO:0007669"/>
    <property type="project" value="TreeGrafter"/>
</dbReference>
<feature type="region of interest" description="Disordered" evidence="14">
    <location>
        <begin position="81"/>
        <end position="198"/>
    </location>
</feature>
<feature type="signal peptide" evidence="16">
    <location>
        <begin position="1"/>
        <end position="24"/>
    </location>
</feature>
<evidence type="ECO:0000256" key="4">
    <source>
        <dbReference type="ARBA" id="ARBA00022614"/>
    </source>
</evidence>
<dbReference type="GO" id="GO:0045087">
    <property type="term" value="P:innate immune response"/>
    <property type="evidence" value="ECO:0007669"/>
    <property type="project" value="UniProtKB-KW"/>
</dbReference>
<keyword evidence="5 15" id="KW-0812">Transmembrane</keyword>
<dbReference type="SMART" id="SM00369">
    <property type="entry name" value="LRR_TYP"/>
    <property type="match status" value="11"/>
</dbReference>
<feature type="domain" description="LRRNT" evidence="17">
    <location>
        <begin position="233"/>
        <end position="266"/>
    </location>
</feature>
<evidence type="ECO:0000313" key="18">
    <source>
        <dbReference type="Ensembl" id="ENSABRP00000011126.1"/>
    </source>
</evidence>
<evidence type="ECO:0000256" key="8">
    <source>
        <dbReference type="ARBA" id="ARBA00022859"/>
    </source>
</evidence>
<dbReference type="GO" id="GO:0006954">
    <property type="term" value="P:inflammatory response"/>
    <property type="evidence" value="ECO:0007669"/>
    <property type="project" value="UniProtKB-KW"/>
</dbReference>
<evidence type="ECO:0000256" key="16">
    <source>
        <dbReference type="SAM" id="SignalP"/>
    </source>
</evidence>
<keyword evidence="3" id="KW-0399">Innate immunity</keyword>
<keyword evidence="12" id="KW-0395">Inflammatory response</keyword>
<feature type="region of interest" description="Disordered" evidence="14">
    <location>
        <begin position="687"/>
        <end position="722"/>
    </location>
</feature>
<dbReference type="GO" id="GO:0001530">
    <property type="term" value="F:lipopolysaccharide binding"/>
    <property type="evidence" value="ECO:0007669"/>
    <property type="project" value="Ensembl"/>
</dbReference>
<keyword evidence="4" id="KW-0433">Leucine-rich repeat</keyword>
<dbReference type="PROSITE" id="PS51450">
    <property type="entry name" value="LRR"/>
    <property type="match status" value="2"/>
</dbReference>
<keyword evidence="7" id="KW-0677">Repeat</keyword>
<gene>
    <name evidence="18" type="primary">TRIL</name>
</gene>
<evidence type="ECO:0000256" key="11">
    <source>
        <dbReference type="ARBA" id="ARBA00023180"/>
    </source>
</evidence>
<evidence type="ECO:0000256" key="1">
    <source>
        <dbReference type="ARBA" id="ARBA00004479"/>
    </source>
</evidence>
<feature type="chain" id="PRO_5034734900" description="TLR4 interactor with leucine rich repeats" evidence="16">
    <location>
        <begin position="25"/>
        <end position="963"/>
    </location>
</feature>
<dbReference type="Gene3D" id="3.80.10.10">
    <property type="entry name" value="Ribonuclease Inhibitor"/>
    <property type="match status" value="2"/>
</dbReference>
<dbReference type="FunFam" id="3.80.10.10:FF:000247">
    <property type="entry name" value="TLR4 interactor with leucine rich repeats"/>
    <property type="match status" value="1"/>
</dbReference>
<protein>
    <recommendedName>
        <fullName evidence="13">TLR4 interactor with leucine rich repeats</fullName>
    </recommendedName>
</protein>
<dbReference type="InterPro" id="IPR000372">
    <property type="entry name" value="LRRNT"/>
</dbReference>